<feature type="compositionally biased region" description="Basic and acidic residues" evidence="1">
    <location>
        <begin position="16"/>
        <end position="25"/>
    </location>
</feature>
<feature type="compositionally biased region" description="Pro residues" evidence="1">
    <location>
        <begin position="58"/>
        <end position="69"/>
    </location>
</feature>
<dbReference type="OrthoDB" id="9910274at2"/>
<gene>
    <name evidence="2" type="ordered locus">CAP2UW1_2460</name>
</gene>
<feature type="compositionally biased region" description="Basic and acidic residues" evidence="1">
    <location>
        <begin position="74"/>
        <end position="94"/>
    </location>
</feature>
<dbReference type="KEGG" id="app:CAP2UW1_2460"/>
<organism evidence="2">
    <name type="scientific">Accumulibacter regalis</name>
    <dbReference type="NCBI Taxonomy" id="522306"/>
    <lineage>
        <taxon>Bacteria</taxon>
        <taxon>Pseudomonadati</taxon>
        <taxon>Pseudomonadota</taxon>
        <taxon>Betaproteobacteria</taxon>
        <taxon>Candidatus Accumulibacter</taxon>
    </lineage>
</organism>
<protein>
    <submittedName>
        <fullName evidence="2">Uncharacterized protein</fullName>
    </submittedName>
</protein>
<name>C7RR68_ACCRE</name>
<sequence>MRIPAEAIPPVTNLNKDLDVGRKAEPVGASGRLGNELSASAQGEPALPGDQPARRPPRPPAGPLAPPQSTPVTGERRQAERRSEKRPVLLDTRSRKGRRQTPGEGGINIKV</sequence>
<accession>C7RR68</accession>
<proteinExistence type="predicted"/>
<reference evidence="2" key="1">
    <citation type="submission" date="2009-08" db="EMBL/GenBank/DDBJ databases">
        <authorList>
            <consortium name="US DOE Joint Genome Institute"/>
            <person name="Lucas S."/>
            <person name="Copeland A."/>
            <person name="Lapidus A."/>
            <person name="Glavina del Rio T."/>
            <person name="Dalin E."/>
            <person name="Tice H."/>
            <person name="Bruce D."/>
            <person name="Barry K."/>
            <person name="Pitluck S."/>
            <person name="Lowry S."/>
            <person name="Larimer F."/>
            <person name="Land M."/>
            <person name="Hauser L."/>
            <person name="Kyrpides N."/>
            <person name="Ivanova N."/>
            <person name="McMahon K.D."/>
            <person name="Hugenholtz P."/>
        </authorList>
    </citation>
    <scope>NUCLEOTIDE SEQUENCE</scope>
    <source>
        <strain evidence="2">UW-1</strain>
    </source>
</reference>
<dbReference type="AlphaFoldDB" id="C7RR68"/>
<feature type="region of interest" description="Disordered" evidence="1">
    <location>
        <begin position="1"/>
        <end position="111"/>
    </location>
</feature>
<reference evidence="2" key="2">
    <citation type="submission" date="2009-09" db="EMBL/GenBank/DDBJ databases">
        <title>Complete sequence of chromosome of Candidatus Accumulibacter phosphatis clade IIA str. UW-1.</title>
        <authorList>
            <consortium name="US DOE Joint Genome Institute"/>
            <person name="Martin H.G."/>
            <person name="Ivanova N."/>
            <person name="Kunin V."/>
            <person name="Warnecke F."/>
            <person name="Barry K."/>
            <person name="He S."/>
            <person name="Salamov A."/>
            <person name="Szeto E."/>
            <person name="Dalin E."/>
            <person name="Pangilinan J.L."/>
            <person name="Lapidus A."/>
            <person name="Lowry S."/>
            <person name="Kyrpides N.C."/>
            <person name="McMahon K.D."/>
            <person name="Hugenholtz P."/>
        </authorList>
    </citation>
    <scope>NUCLEOTIDE SEQUENCE [LARGE SCALE GENOMIC DNA]</scope>
    <source>
        <strain evidence="2">UW-1</strain>
    </source>
</reference>
<dbReference type="EMBL" id="CP001715">
    <property type="protein sequence ID" value="ACV35749.1"/>
    <property type="molecule type" value="Genomic_DNA"/>
</dbReference>
<evidence type="ECO:0000256" key="1">
    <source>
        <dbReference type="SAM" id="MobiDB-lite"/>
    </source>
</evidence>
<evidence type="ECO:0000313" key="2">
    <source>
        <dbReference type="EMBL" id="ACV35749.1"/>
    </source>
</evidence>
<dbReference type="HOGENOM" id="CLU_2152769_0_0_4"/>